<evidence type="ECO:0000256" key="1">
    <source>
        <dbReference type="ARBA" id="ARBA00004826"/>
    </source>
</evidence>
<dbReference type="InterPro" id="IPR000086">
    <property type="entry name" value="NUDIX_hydrolase_dom"/>
</dbReference>
<dbReference type="EMBL" id="PEWZ01000119">
    <property type="protein sequence ID" value="PIU34152.1"/>
    <property type="molecule type" value="Genomic_DNA"/>
</dbReference>
<sequence>MGDQIVLVDKDDREVGKAEKMAVHKKGLLHRAFSVLVFNSKGELLLQQRAKEKYHCGGLWTNTCCSHPRKGETVSQAAHRRLLEEMGVDCELEEIFSFSYRVDFPNGLTENELDHVLIGKSDSRPKPDPKEVEQWKWINLKTLRTETRKNPEIYTYWFKVLLEKLPEKLP</sequence>
<evidence type="ECO:0000256" key="5">
    <source>
        <dbReference type="ARBA" id="ARBA00022723"/>
    </source>
</evidence>
<dbReference type="AlphaFoldDB" id="A0A2M6YQY2"/>
<dbReference type="HAMAP" id="MF_00202">
    <property type="entry name" value="Idi"/>
    <property type="match status" value="1"/>
</dbReference>
<dbReference type="Pfam" id="PF00293">
    <property type="entry name" value="NUDIX"/>
    <property type="match status" value="1"/>
</dbReference>
<keyword evidence="4" id="KW-0963">Cytoplasm</keyword>
<evidence type="ECO:0000259" key="12">
    <source>
        <dbReference type="PROSITE" id="PS51462"/>
    </source>
</evidence>
<name>A0A2M6YQY2_9BACT</name>
<evidence type="ECO:0000256" key="2">
    <source>
        <dbReference type="ARBA" id="ARBA00007579"/>
    </source>
</evidence>
<dbReference type="PIRSF" id="PIRSF018427">
    <property type="entry name" value="Isopntndiph_ism"/>
    <property type="match status" value="1"/>
</dbReference>
<evidence type="ECO:0000256" key="7">
    <source>
        <dbReference type="ARBA" id="ARBA00023211"/>
    </source>
</evidence>
<evidence type="ECO:0000313" key="13">
    <source>
        <dbReference type="EMBL" id="PIU34152.1"/>
    </source>
</evidence>
<dbReference type="InterPro" id="IPR011876">
    <property type="entry name" value="IsopentenylPP_isomerase_typ1"/>
</dbReference>
<dbReference type="GO" id="GO:0004452">
    <property type="term" value="F:isopentenyl-diphosphate delta-isomerase activity"/>
    <property type="evidence" value="ECO:0007669"/>
    <property type="project" value="UniProtKB-UniRule"/>
</dbReference>
<dbReference type="GO" id="GO:0005737">
    <property type="term" value="C:cytoplasm"/>
    <property type="evidence" value="ECO:0007669"/>
    <property type="project" value="TreeGrafter"/>
</dbReference>
<dbReference type="GO" id="GO:0009240">
    <property type="term" value="P:isopentenyl diphosphate biosynthetic process"/>
    <property type="evidence" value="ECO:0007669"/>
    <property type="project" value="TreeGrafter"/>
</dbReference>
<dbReference type="PANTHER" id="PTHR10885">
    <property type="entry name" value="ISOPENTENYL-DIPHOSPHATE DELTA-ISOMERASE"/>
    <property type="match status" value="1"/>
</dbReference>
<keyword evidence="8" id="KW-0414">Isoprene biosynthesis</keyword>
<dbReference type="SUPFAM" id="SSF55811">
    <property type="entry name" value="Nudix"/>
    <property type="match status" value="1"/>
</dbReference>
<accession>A0A2M6YQY2</accession>
<proteinExistence type="inferred from homology"/>
<dbReference type="NCBIfam" id="NF002995">
    <property type="entry name" value="PRK03759.1"/>
    <property type="match status" value="1"/>
</dbReference>
<dbReference type="UniPathway" id="UPA00059">
    <property type="reaction ID" value="UER00104"/>
</dbReference>
<evidence type="ECO:0000256" key="3">
    <source>
        <dbReference type="ARBA" id="ARBA00012057"/>
    </source>
</evidence>
<dbReference type="InterPro" id="IPR015797">
    <property type="entry name" value="NUDIX_hydrolase-like_dom_sf"/>
</dbReference>
<dbReference type="NCBIfam" id="TIGR02150">
    <property type="entry name" value="IPP_isom_1"/>
    <property type="match status" value="1"/>
</dbReference>
<organism evidence="13 14">
    <name type="scientific">Candidatus Shapirobacteria bacterium CG07_land_8_20_14_0_80_39_18</name>
    <dbReference type="NCBI Taxonomy" id="1974882"/>
    <lineage>
        <taxon>Bacteria</taxon>
        <taxon>Candidatus Shapironibacteriota</taxon>
    </lineage>
</organism>
<dbReference type="GO" id="GO:0046872">
    <property type="term" value="F:metal ion binding"/>
    <property type="evidence" value="ECO:0007669"/>
    <property type="project" value="UniProtKB-KW"/>
</dbReference>
<dbReference type="PANTHER" id="PTHR10885:SF0">
    <property type="entry name" value="ISOPENTENYL-DIPHOSPHATE DELTA-ISOMERASE"/>
    <property type="match status" value="1"/>
</dbReference>
<evidence type="ECO:0000256" key="9">
    <source>
        <dbReference type="ARBA" id="ARBA00023235"/>
    </source>
</evidence>
<gene>
    <name evidence="13" type="ORF">COT03_02515</name>
</gene>
<dbReference type="InterPro" id="IPR056375">
    <property type="entry name" value="Idi_bact"/>
</dbReference>
<dbReference type="Proteomes" id="UP000229502">
    <property type="component" value="Unassembled WGS sequence"/>
</dbReference>
<dbReference type="PROSITE" id="PS51462">
    <property type="entry name" value="NUDIX"/>
    <property type="match status" value="1"/>
</dbReference>
<evidence type="ECO:0000313" key="14">
    <source>
        <dbReference type="Proteomes" id="UP000229502"/>
    </source>
</evidence>
<comment type="similarity">
    <text evidence="2">Belongs to the IPP isomerase type 1 family.</text>
</comment>
<comment type="pathway">
    <text evidence="1">Isoprenoid biosynthesis; dimethylallyl diphosphate biosynthesis; dimethylallyl diphosphate from isopentenyl diphosphate: step 1/1.</text>
</comment>
<feature type="domain" description="Nudix hydrolase" evidence="12">
    <location>
        <begin position="28"/>
        <end position="160"/>
    </location>
</feature>
<dbReference type="GO" id="GO:0050992">
    <property type="term" value="P:dimethylallyl diphosphate biosynthetic process"/>
    <property type="evidence" value="ECO:0007669"/>
    <property type="project" value="UniProtKB-UniPathway"/>
</dbReference>
<keyword evidence="9 13" id="KW-0413">Isomerase</keyword>
<keyword evidence="6" id="KW-0460">Magnesium</keyword>
<evidence type="ECO:0000256" key="4">
    <source>
        <dbReference type="ARBA" id="ARBA00022490"/>
    </source>
</evidence>
<dbReference type="Gene3D" id="3.90.79.10">
    <property type="entry name" value="Nucleoside Triphosphate Pyrophosphohydrolase"/>
    <property type="match status" value="1"/>
</dbReference>
<keyword evidence="5" id="KW-0479">Metal-binding</keyword>
<evidence type="ECO:0000256" key="11">
    <source>
        <dbReference type="PIRSR" id="PIRSR018427-1"/>
    </source>
</evidence>
<dbReference type="CDD" id="cd02885">
    <property type="entry name" value="NUDIX_IPP_Isomerase"/>
    <property type="match status" value="1"/>
</dbReference>
<protein>
    <recommendedName>
        <fullName evidence="3 10">Isopentenyl-diphosphate delta-isomerase</fullName>
        <ecNumber evidence="3 10">5.3.3.2</ecNumber>
    </recommendedName>
</protein>
<evidence type="ECO:0000256" key="10">
    <source>
        <dbReference type="NCBIfam" id="TIGR02150"/>
    </source>
</evidence>
<keyword evidence="7" id="KW-0464">Manganese</keyword>
<evidence type="ECO:0000256" key="8">
    <source>
        <dbReference type="ARBA" id="ARBA00023229"/>
    </source>
</evidence>
<feature type="active site" evidence="11">
    <location>
        <position position="65"/>
    </location>
</feature>
<feature type="active site" evidence="11">
    <location>
        <position position="112"/>
    </location>
</feature>
<evidence type="ECO:0000256" key="6">
    <source>
        <dbReference type="ARBA" id="ARBA00022842"/>
    </source>
</evidence>
<dbReference type="EC" id="5.3.3.2" evidence="3 10"/>
<comment type="caution">
    <text evidence="13">The sequence shown here is derived from an EMBL/GenBank/DDBJ whole genome shotgun (WGS) entry which is preliminary data.</text>
</comment>
<reference evidence="14" key="1">
    <citation type="submission" date="2017-09" db="EMBL/GenBank/DDBJ databases">
        <title>Depth-based differentiation of microbial function through sediment-hosted aquifers and enrichment of novel symbionts in the deep terrestrial subsurface.</title>
        <authorList>
            <person name="Probst A.J."/>
            <person name="Ladd B."/>
            <person name="Jarett J.K."/>
            <person name="Geller-Mcgrath D.E."/>
            <person name="Sieber C.M.K."/>
            <person name="Emerson J.B."/>
            <person name="Anantharaman K."/>
            <person name="Thomas B.C."/>
            <person name="Malmstrom R."/>
            <person name="Stieglmeier M."/>
            <person name="Klingl A."/>
            <person name="Woyke T."/>
            <person name="Ryan C.M."/>
            <person name="Banfield J.F."/>
        </authorList>
    </citation>
    <scope>NUCLEOTIDE SEQUENCE [LARGE SCALE GENOMIC DNA]</scope>
</reference>